<dbReference type="InterPro" id="IPR036388">
    <property type="entry name" value="WH-like_DNA-bd_sf"/>
</dbReference>
<dbReference type="SUPFAM" id="SSF52794">
    <property type="entry name" value="PTS system IIB component-like"/>
    <property type="match status" value="1"/>
</dbReference>
<organism evidence="10 11">
    <name type="scientific">Megasphaera massiliensis</name>
    <dbReference type="NCBI Taxonomy" id="1232428"/>
    <lineage>
        <taxon>Bacteria</taxon>
        <taxon>Bacillati</taxon>
        <taxon>Bacillota</taxon>
        <taxon>Negativicutes</taxon>
        <taxon>Veillonellales</taxon>
        <taxon>Veillonellaceae</taxon>
        <taxon>Megasphaera</taxon>
    </lineage>
</organism>
<name>A0ABT1STU2_9FIRM</name>
<dbReference type="Pfam" id="PF02302">
    <property type="entry name" value="PTS_IIB"/>
    <property type="match status" value="1"/>
</dbReference>
<dbReference type="PROSITE" id="PS51099">
    <property type="entry name" value="PTS_EIIB_TYPE_2"/>
    <property type="match status" value="1"/>
</dbReference>
<feature type="domain" description="PTS EIIB type-2" evidence="8">
    <location>
        <begin position="403"/>
        <end position="494"/>
    </location>
</feature>
<dbReference type="InterPro" id="IPR036634">
    <property type="entry name" value="PRD_sf"/>
</dbReference>
<keyword evidence="11" id="KW-1185">Reference proteome</keyword>
<dbReference type="Pfam" id="PF08279">
    <property type="entry name" value="HTH_11"/>
    <property type="match status" value="1"/>
</dbReference>
<sequence>MASQRQRQIIELLQSHKTGLSGNDLSNFLGVSSRTIRTDIKALEGELRAYGAAIHANTRNGYSLEITDEAAFAAFTGEASKGGMESAENRVDAIIRAFFISTLQNTSLTQQQLADSLFVSLSTLKSDLKEARERLAEYGLTIGTYKTEGMRLEGDEGQIRNFISQYNFLQTSDSGQVAYFQRLFPDIDIPQLLDVIICVSDSYQLHLTDMAIHNLVVHTAIAIGRAQQGNTMMYTLRQTKNLEKTREFEVATSMFEEIFRKTGIDVASGEIYYLAQHLMASKKYIDGGEGADQKMQALVMKIIQVIDEHVNIDFSQDQVLVEWLSVHLQTAIPRMKFQMNIRNDVLEVVKSEYPLAFQIAVIASSVIEQEEKVSVNENEIGYIAIHFGAALNRIDIKNDMVIRRALIVCASGMGTALLIKTRLEAYFKDRIIIVGTVPGYTLTEEQIDSVDMILTTIPLPQFQSDRIIPIHHLLDNQELQQLEQRFYLMPHGIQGEITSFFKADCFYTDRHFDDRQSILNFLTDQLKEKGLMNEAEKASVFEREEASPTEIGNLVAIPHPIYGDPPESRIAILILDKPIVWEKERVQLVFLLSIAKDQIASWQSIFLKLFTYLVKNDGVKEMLREPNYAAFIRNFTNQFNQ</sequence>
<dbReference type="PROSITE" id="PS51372">
    <property type="entry name" value="PRD_2"/>
    <property type="match status" value="2"/>
</dbReference>
<feature type="domain" description="PRD" evidence="9">
    <location>
        <begin position="290"/>
        <end position="397"/>
    </location>
</feature>
<feature type="domain" description="HTH deoR-type" evidence="6">
    <location>
        <begin position="2"/>
        <end position="55"/>
    </location>
</feature>
<dbReference type="RefSeq" id="WP_062412392.1">
    <property type="nucleotide sequence ID" value="NZ_JAJCIO010000006.1"/>
</dbReference>
<dbReference type="PROSITE" id="PS51000">
    <property type="entry name" value="HTH_DEOR_2"/>
    <property type="match status" value="1"/>
</dbReference>
<dbReference type="InterPro" id="IPR036095">
    <property type="entry name" value="PTS_EIIB-like_sf"/>
</dbReference>
<dbReference type="PROSITE" id="PS51094">
    <property type="entry name" value="PTS_EIIA_TYPE_2"/>
    <property type="match status" value="1"/>
</dbReference>
<dbReference type="Gene3D" id="3.40.50.2300">
    <property type="match status" value="1"/>
</dbReference>
<dbReference type="PANTHER" id="PTHR30185">
    <property type="entry name" value="CRYPTIC BETA-GLUCOSIDE BGL OPERON ANTITERMINATOR"/>
    <property type="match status" value="1"/>
</dbReference>
<evidence type="ECO:0000256" key="2">
    <source>
        <dbReference type="ARBA" id="ARBA00022737"/>
    </source>
</evidence>
<evidence type="ECO:0000259" key="6">
    <source>
        <dbReference type="PROSITE" id="PS51000"/>
    </source>
</evidence>
<evidence type="ECO:0000313" key="10">
    <source>
        <dbReference type="EMBL" id="MCQ5343023.1"/>
    </source>
</evidence>
<dbReference type="InterPro" id="IPR001034">
    <property type="entry name" value="DeoR_HTH"/>
</dbReference>
<dbReference type="Pfam" id="PF00359">
    <property type="entry name" value="PTS_EIIA_2"/>
    <property type="match status" value="1"/>
</dbReference>
<dbReference type="InterPro" id="IPR036390">
    <property type="entry name" value="WH_DNA-bd_sf"/>
</dbReference>
<dbReference type="InterPro" id="IPR002178">
    <property type="entry name" value="PTS_EIIA_type-2_dom"/>
</dbReference>
<dbReference type="InterPro" id="IPR003501">
    <property type="entry name" value="PTS_EIIB_2/3"/>
</dbReference>
<evidence type="ECO:0000256" key="5">
    <source>
        <dbReference type="ARBA" id="ARBA00023163"/>
    </source>
</evidence>
<evidence type="ECO:0000256" key="3">
    <source>
        <dbReference type="ARBA" id="ARBA00023015"/>
    </source>
</evidence>
<keyword evidence="4" id="KW-0010">Activator</keyword>
<dbReference type="InterPro" id="IPR011608">
    <property type="entry name" value="PRD"/>
</dbReference>
<dbReference type="SUPFAM" id="SSF63520">
    <property type="entry name" value="PTS-regulatory domain, PRD"/>
    <property type="match status" value="2"/>
</dbReference>
<evidence type="ECO:0000259" key="8">
    <source>
        <dbReference type="PROSITE" id="PS51099"/>
    </source>
</evidence>
<keyword evidence="2" id="KW-0677">Repeat</keyword>
<keyword evidence="5" id="KW-0804">Transcription</keyword>
<dbReference type="Pfam" id="PF00874">
    <property type="entry name" value="PRD"/>
    <property type="match status" value="2"/>
</dbReference>
<evidence type="ECO:0000259" key="7">
    <source>
        <dbReference type="PROSITE" id="PS51094"/>
    </source>
</evidence>
<dbReference type="InterPro" id="IPR013011">
    <property type="entry name" value="PTS_EIIB_2"/>
</dbReference>
<dbReference type="SUPFAM" id="SSF55804">
    <property type="entry name" value="Phoshotransferase/anion transport protein"/>
    <property type="match status" value="1"/>
</dbReference>
<dbReference type="InterPro" id="IPR013196">
    <property type="entry name" value="HTH_11"/>
</dbReference>
<dbReference type="PANTHER" id="PTHR30185:SF13">
    <property type="entry name" value="LICABCH OPERON REGULATOR-RELATED"/>
    <property type="match status" value="1"/>
</dbReference>
<dbReference type="Gene3D" id="1.10.10.10">
    <property type="entry name" value="Winged helix-like DNA-binding domain superfamily/Winged helix DNA-binding domain"/>
    <property type="match status" value="1"/>
</dbReference>
<dbReference type="Gene3D" id="3.40.930.10">
    <property type="entry name" value="Mannitol-specific EII, Chain A"/>
    <property type="match status" value="1"/>
</dbReference>
<evidence type="ECO:0000256" key="4">
    <source>
        <dbReference type="ARBA" id="ARBA00023159"/>
    </source>
</evidence>
<dbReference type="SMART" id="SM00420">
    <property type="entry name" value="HTH_DEOR"/>
    <property type="match status" value="1"/>
</dbReference>
<proteinExistence type="predicted"/>
<dbReference type="InterPro" id="IPR050661">
    <property type="entry name" value="BglG_antiterminators"/>
</dbReference>
<evidence type="ECO:0000259" key="9">
    <source>
        <dbReference type="PROSITE" id="PS51372"/>
    </source>
</evidence>
<dbReference type="Proteomes" id="UP001206692">
    <property type="component" value="Unassembled WGS sequence"/>
</dbReference>
<dbReference type="CDD" id="cd05568">
    <property type="entry name" value="PTS_IIB_bgl_like"/>
    <property type="match status" value="1"/>
</dbReference>
<gene>
    <name evidence="10" type="ORF">NE675_08325</name>
</gene>
<feature type="domain" description="PTS EIIA type-2" evidence="7">
    <location>
        <begin position="499"/>
        <end position="638"/>
    </location>
</feature>
<protein>
    <submittedName>
        <fullName evidence="10">BglG family transcription antiterminator</fullName>
    </submittedName>
</protein>
<feature type="domain" description="PRD" evidence="9">
    <location>
        <begin position="183"/>
        <end position="288"/>
    </location>
</feature>
<dbReference type="Gene3D" id="1.10.1790.10">
    <property type="entry name" value="PRD domain"/>
    <property type="match status" value="2"/>
</dbReference>
<keyword evidence="1" id="KW-0808">Transferase</keyword>
<dbReference type="SUPFAM" id="SSF46785">
    <property type="entry name" value="Winged helix' DNA-binding domain"/>
    <property type="match status" value="1"/>
</dbReference>
<dbReference type="Pfam" id="PF05043">
    <property type="entry name" value="Mga"/>
    <property type="match status" value="1"/>
</dbReference>
<reference evidence="10 11" key="1">
    <citation type="submission" date="2022-06" db="EMBL/GenBank/DDBJ databases">
        <title>Isolation of gut microbiota from human fecal samples.</title>
        <authorList>
            <person name="Pamer E.G."/>
            <person name="Barat B."/>
            <person name="Waligurski E."/>
            <person name="Medina S."/>
            <person name="Paddock L."/>
            <person name="Mostad J."/>
        </authorList>
    </citation>
    <scope>NUCLEOTIDE SEQUENCE [LARGE SCALE GENOMIC DNA]</scope>
    <source>
        <strain evidence="10 11">DFI.1.1</strain>
    </source>
</reference>
<dbReference type="InterPro" id="IPR007737">
    <property type="entry name" value="Mga_HTH"/>
</dbReference>
<comment type="caution">
    <text evidence="10">The sequence shown here is derived from an EMBL/GenBank/DDBJ whole genome shotgun (WGS) entry which is preliminary data.</text>
</comment>
<dbReference type="EMBL" id="JANGEW010000015">
    <property type="protein sequence ID" value="MCQ5343023.1"/>
    <property type="molecule type" value="Genomic_DNA"/>
</dbReference>
<evidence type="ECO:0000256" key="1">
    <source>
        <dbReference type="ARBA" id="ARBA00022679"/>
    </source>
</evidence>
<accession>A0ABT1STU2</accession>
<dbReference type="InterPro" id="IPR016152">
    <property type="entry name" value="PTrfase/Anion_transptr"/>
</dbReference>
<keyword evidence="3" id="KW-0805">Transcription regulation</keyword>
<evidence type="ECO:0000313" key="11">
    <source>
        <dbReference type="Proteomes" id="UP001206692"/>
    </source>
</evidence>